<dbReference type="InterPro" id="IPR036514">
    <property type="entry name" value="SGNH_hydro_sf"/>
</dbReference>
<dbReference type="SUPFAM" id="SSF52266">
    <property type="entry name" value="SGNH hydrolase"/>
    <property type="match status" value="1"/>
</dbReference>
<evidence type="ECO:0008006" key="5">
    <source>
        <dbReference type="Google" id="ProtNLM"/>
    </source>
</evidence>
<sequence length="369" mass="41730">MRFAADENNTKITGRTIYRDGVRYLGYTGSSVSFRFKGKTAKVELVSDASTHEKRDYAWVAVFVKEEKDNEISYGAAADEEPYKRFCLDKDEAEYVLYESDEEKTVTVTLIKYSEAEYAACGIKWIETDSEEILTPPAAKKLKIEMVGDSITCGYGNEGGVEETQHDTSKENPMGAYSLLTATHLDADVNVVAWNGKGVITAYIGEDAPKVKDADWLVPMLYEYTDAGCERDYLHTPEDKWEKWDNSNFIPDIITVYLGTNDASYTDNDAARNEEFVNGYTKFLGTIRSKNPEIPILCMLGTMDKRLCGSVERAVELFNSKNNTDNVYYLELPFQDEADGLSINWHPTVKTHRKTAEIVEKKIIEILKK</sequence>
<feature type="domain" description="Carbohydrate esterase 2 N-terminal" evidence="2">
    <location>
        <begin position="13"/>
        <end position="137"/>
    </location>
</feature>
<feature type="domain" description="SGNH hydrolase-type esterase" evidence="1">
    <location>
        <begin position="147"/>
        <end position="353"/>
    </location>
</feature>
<dbReference type="PANTHER" id="PTHR37834">
    <property type="entry name" value="GDSL-LIKE LIPASE/ACYLHYDROLASE DOMAIN PROTEIN (AFU_ORTHOLOGUE AFUA_2G00620)"/>
    <property type="match status" value="1"/>
</dbReference>
<dbReference type="InterPro" id="IPR052762">
    <property type="entry name" value="PCW_deacetylase/CE"/>
</dbReference>
<dbReference type="CDD" id="cd01831">
    <property type="entry name" value="Endoglucanase_E_like"/>
    <property type="match status" value="1"/>
</dbReference>
<dbReference type="AlphaFoldDB" id="A0AAW3JRK1"/>
<name>A0AAW3JRK1_9FIRM</name>
<evidence type="ECO:0000313" key="4">
    <source>
        <dbReference type="Proteomes" id="UP000050833"/>
    </source>
</evidence>
<dbReference type="PANTHER" id="PTHR37834:SF2">
    <property type="entry name" value="ESTERASE, SGNH HYDROLASE-TYPE"/>
    <property type="match status" value="1"/>
</dbReference>
<dbReference type="InterPro" id="IPR040794">
    <property type="entry name" value="CE2_N"/>
</dbReference>
<comment type="caution">
    <text evidence="3">The sequence shown here is derived from an EMBL/GenBank/DDBJ whole genome shotgun (WGS) entry which is preliminary data.</text>
</comment>
<keyword evidence="4" id="KW-1185">Reference proteome</keyword>
<dbReference type="Pfam" id="PF13472">
    <property type="entry name" value="Lipase_GDSL_2"/>
    <property type="match status" value="1"/>
</dbReference>
<dbReference type="Gene3D" id="2.60.120.260">
    <property type="entry name" value="Galactose-binding domain-like"/>
    <property type="match status" value="1"/>
</dbReference>
<reference evidence="3 4" key="1">
    <citation type="submission" date="2015-10" db="EMBL/GenBank/DDBJ databases">
        <title>Butyribacter intestini gen. nov., sp. nov., a butyric acid-producing bacterium of the family Lachnospiraceae isolated from the human faeces.</title>
        <authorList>
            <person name="Zou Y."/>
            <person name="Xue W."/>
            <person name="Luo G."/>
            <person name="Lv M."/>
        </authorList>
    </citation>
    <scope>NUCLEOTIDE SEQUENCE [LARGE SCALE GENOMIC DNA]</scope>
    <source>
        <strain evidence="3 4">TF01-11</strain>
    </source>
</reference>
<evidence type="ECO:0000313" key="3">
    <source>
        <dbReference type="EMBL" id="KQC85493.1"/>
    </source>
</evidence>
<organism evidence="3 4">
    <name type="scientific">Butyribacter intestini</name>
    <dbReference type="NCBI Taxonomy" id="1703332"/>
    <lineage>
        <taxon>Bacteria</taxon>
        <taxon>Bacillati</taxon>
        <taxon>Bacillota</taxon>
        <taxon>Clostridia</taxon>
        <taxon>Lachnospirales</taxon>
        <taxon>Lachnospiraceae</taxon>
        <taxon>Butyribacter</taxon>
    </lineage>
</organism>
<evidence type="ECO:0000259" key="1">
    <source>
        <dbReference type="Pfam" id="PF13472"/>
    </source>
</evidence>
<accession>A0AAW3JRK1</accession>
<evidence type="ECO:0000259" key="2">
    <source>
        <dbReference type="Pfam" id="PF17996"/>
    </source>
</evidence>
<dbReference type="Pfam" id="PF17996">
    <property type="entry name" value="CE2_N"/>
    <property type="match status" value="1"/>
</dbReference>
<dbReference type="Proteomes" id="UP000050833">
    <property type="component" value="Unassembled WGS sequence"/>
</dbReference>
<dbReference type="EMBL" id="LLKB01000005">
    <property type="protein sequence ID" value="KQC85493.1"/>
    <property type="molecule type" value="Genomic_DNA"/>
</dbReference>
<dbReference type="GO" id="GO:0052689">
    <property type="term" value="F:carboxylic ester hydrolase activity"/>
    <property type="evidence" value="ECO:0007669"/>
    <property type="project" value="InterPro"/>
</dbReference>
<protein>
    <recommendedName>
        <fullName evidence="5">GDSL family lipase</fullName>
    </recommendedName>
</protein>
<dbReference type="Gene3D" id="3.40.50.1110">
    <property type="entry name" value="SGNH hydrolase"/>
    <property type="match status" value="1"/>
</dbReference>
<dbReference type="RefSeq" id="WP_055945404.1">
    <property type="nucleotide sequence ID" value="NZ_DBGDCA010000028.1"/>
</dbReference>
<proteinExistence type="predicted"/>
<gene>
    <name evidence="3" type="ORF">APZ18_12520</name>
</gene>
<dbReference type="InterPro" id="IPR013830">
    <property type="entry name" value="SGNH_hydro"/>
</dbReference>
<dbReference type="InterPro" id="IPR037461">
    <property type="entry name" value="CtCE2-like_dom"/>
</dbReference>